<name>A0ABW2IM09_9PROT</name>
<dbReference type="EMBL" id="JBHTBR010000005">
    <property type="protein sequence ID" value="MFC7291890.1"/>
    <property type="molecule type" value="Genomic_DNA"/>
</dbReference>
<comment type="caution">
    <text evidence="2">The sequence shown here is derived from an EMBL/GenBank/DDBJ whole genome shotgun (WGS) entry which is preliminary data.</text>
</comment>
<evidence type="ECO:0000313" key="3">
    <source>
        <dbReference type="Proteomes" id="UP001596492"/>
    </source>
</evidence>
<dbReference type="Proteomes" id="UP001596492">
    <property type="component" value="Unassembled WGS sequence"/>
</dbReference>
<feature type="transmembrane region" description="Helical" evidence="1">
    <location>
        <begin position="195"/>
        <end position="216"/>
    </location>
</feature>
<protein>
    <recommendedName>
        <fullName evidence="4">DUF2868 domain-containing protein</fullName>
    </recommendedName>
</protein>
<keyword evidence="3" id="KW-1185">Reference proteome</keyword>
<evidence type="ECO:0008006" key="4">
    <source>
        <dbReference type="Google" id="ProtNLM"/>
    </source>
</evidence>
<keyword evidence="1" id="KW-1133">Transmembrane helix</keyword>
<reference evidence="3" key="1">
    <citation type="journal article" date="2019" name="Int. J. Syst. Evol. Microbiol.">
        <title>The Global Catalogue of Microorganisms (GCM) 10K type strain sequencing project: providing services to taxonomists for standard genome sequencing and annotation.</title>
        <authorList>
            <consortium name="The Broad Institute Genomics Platform"/>
            <consortium name="The Broad Institute Genome Sequencing Center for Infectious Disease"/>
            <person name="Wu L."/>
            <person name="Ma J."/>
        </authorList>
    </citation>
    <scope>NUCLEOTIDE SEQUENCE [LARGE SCALE GENOMIC DNA]</scope>
    <source>
        <strain evidence="3">CCUG 51308</strain>
    </source>
</reference>
<gene>
    <name evidence="2" type="ORF">ACFQS8_09710</name>
</gene>
<feature type="transmembrane region" description="Helical" evidence="1">
    <location>
        <begin position="102"/>
        <end position="122"/>
    </location>
</feature>
<keyword evidence="1" id="KW-0812">Transmembrane</keyword>
<evidence type="ECO:0000313" key="2">
    <source>
        <dbReference type="EMBL" id="MFC7291890.1"/>
    </source>
</evidence>
<feature type="transmembrane region" description="Helical" evidence="1">
    <location>
        <begin position="268"/>
        <end position="288"/>
    </location>
</feature>
<organism evidence="2 3">
    <name type="scientific">Hirschia litorea</name>
    <dbReference type="NCBI Taxonomy" id="1199156"/>
    <lineage>
        <taxon>Bacteria</taxon>
        <taxon>Pseudomonadati</taxon>
        <taxon>Pseudomonadota</taxon>
        <taxon>Alphaproteobacteria</taxon>
        <taxon>Hyphomonadales</taxon>
        <taxon>Hyphomonadaceae</taxon>
        <taxon>Hirschia</taxon>
    </lineage>
</organism>
<evidence type="ECO:0000256" key="1">
    <source>
        <dbReference type="SAM" id="Phobius"/>
    </source>
</evidence>
<dbReference type="RefSeq" id="WP_382167128.1">
    <property type="nucleotide sequence ID" value="NZ_JBHTBR010000005.1"/>
</dbReference>
<proteinExistence type="predicted"/>
<keyword evidence="1" id="KW-0472">Membrane</keyword>
<sequence length="450" mass="51288">MGKLTYKQILKAWRTHSFLKAKNPLTDTQRKKLEALSTLELAAATRNGDHTLIGREAAQTLLRQRGGRLVEADVAVPGFVKPASVDQLKKRFFGKMRQLRRISGWLVFLFFAAMIVAAGYSIESENSVLREGVEAGLFYESDIRGSERNLTDEEIAAAPEEALETFAHETSVRDVLLYKAKDTPAGKRRMLAENIGISLAGFTTLSFLVWFISTVFRGQPARILLLRKFNDKKVSKSLERVISDQLRVFGHVVTLSDKHVRRSRFAMIWNAIPTNFAHAALVVIWFPIRLVLRQFNRAKYGPVWVGSARNYRALANRLRDKWALNLEVAWARKEAFIIRTHDKWWQEVVALVMGSSDVIVTDLSNVTAGTQWELDRLHETGKLQETIFIAHKDAQARARLALNKFPNPQRRRIFFYDNLGDFEGEAQEKFRADMLREIGKSSSPEMSLVN</sequence>
<accession>A0ABW2IM09</accession>